<dbReference type="RefSeq" id="WP_153573051.1">
    <property type="nucleotide sequence ID" value="NZ_CP045725.1"/>
</dbReference>
<dbReference type="EMBL" id="CP045725">
    <property type="protein sequence ID" value="QGF24522.1"/>
    <property type="molecule type" value="Genomic_DNA"/>
</dbReference>
<evidence type="ECO:0000256" key="1">
    <source>
        <dbReference type="SAM" id="Phobius"/>
    </source>
</evidence>
<keyword evidence="1" id="KW-0472">Membrane</keyword>
<reference evidence="2 3" key="1">
    <citation type="submission" date="2019-10" db="EMBL/GenBank/DDBJ databases">
        <title>Genomic analysis of Raineyella sp. CBA3103.</title>
        <authorList>
            <person name="Roh S.W."/>
        </authorList>
    </citation>
    <scope>NUCLEOTIDE SEQUENCE [LARGE SCALE GENOMIC DNA]</scope>
    <source>
        <strain evidence="2 3">CBA3103</strain>
    </source>
</reference>
<sequence length="127" mass="13194">MTVGGIAGLLAAVAALLLVAFLARPLLKLARVLEEVRLVVRDFGHSLVPIMTELRGTVVAANSEIEKVGVITEDASRVAANATTLTRNAAELTTLFRATVGGPLVKVAAFSYGVRAAAGRRSKAGVR</sequence>
<accession>A0A5Q2FC92</accession>
<organism evidence="2 3">
    <name type="scientific">Raineyella fluvialis</name>
    <dbReference type="NCBI Taxonomy" id="2662261"/>
    <lineage>
        <taxon>Bacteria</taxon>
        <taxon>Bacillati</taxon>
        <taxon>Actinomycetota</taxon>
        <taxon>Actinomycetes</taxon>
        <taxon>Propionibacteriales</taxon>
        <taxon>Propionibacteriaceae</taxon>
        <taxon>Raineyella</taxon>
    </lineage>
</organism>
<evidence type="ECO:0000313" key="2">
    <source>
        <dbReference type="EMBL" id="QGF24522.1"/>
    </source>
</evidence>
<keyword evidence="1" id="KW-0812">Transmembrane</keyword>
<keyword evidence="3" id="KW-1185">Reference proteome</keyword>
<keyword evidence="1" id="KW-1133">Transmembrane helix</keyword>
<feature type="transmembrane region" description="Helical" evidence="1">
    <location>
        <begin position="6"/>
        <end position="27"/>
    </location>
</feature>
<dbReference type="AlphaFoldDB" id="A0A5Q2FC92"/>
<dbReference type="Proteomes" id="UP000386847">
    <property type="component" value="Chromosome"/>
</dbReference>
<proteinExistence type="predicted"/>
<protein>
    <submittedName>
        <fullName evidence="2">DUF948 domain-containing protein</fullName>
    </submittedName>
</protein>
<name>A0A5Q2FC92_9ACTN</name>
<dbReference type="KEGG" id="rain:Rai3103_13650"/>
<gene>
    <name evidence="2" type="ORF">Rai3103_13650</name>
</gene>
<evidence type="ECO:0000313" key="3">
    <source>
        <dbReference type="Proteomes" id="UP000386847"/>
    </source>
</evidence>
<dbReference type="InterPro" id="IPR009293">
    <property type="entry name" value="UPF0478"/>
</dbReference>
<dbReference type="Pfam" id="PF06103">
    <property type="entry name" value="DUF948"/>
    <property type="match status" value="1"/>
</dbReference>